<organism evidence="3 4">
    <name type="scientific">Marivirga sericea</name>
    <dbReference type="NCBI Taxonomy" id="1028"/>
    <lineage>
        <taxon>Bacteria</taxon>
        <taxon>Pseudomonadati</taxon>
        <taxon>Bacteroidota</taxon>
        <taxon>Cytophagia</taxon>
        <taxon>Cytophagales</taxon>
        <taxon>Marivirgaceae</taxon>
        <taxon>Marivirga</taxon>
    </lineage>
</organism>
<dbReference type="RefSeq" id="WP_085517774.1">
    <property type="nucleotide sequence ID" value="NZ_FXAW01000005.1"/>
</dbReference>
<name>A0A1X7KE09_9BACT</name>
<dbReference type="GO" id="GO:0016052">
    <property type="term" value="P:carbohydrate catabolic process"/>
    <property type="evidence" value="ECO:0007669"/>
    <property type="project" value="InterPro"/>
</dbReference>
<dbReference type="Proteomes" id="UP000193804">
    <property type="component" value="Unassembled WGS sequence"/>
</dbReference>
<sequence>MKKPIPSTALIFILLGIYSVAYCQNKPQQTQYSLQKTKENIILDGELNETIWDNSEVATDFYMTIPNDDRPASLQSEVRMTYDEENFYFAVTCFDGKEGYVVQSLRRDWEGSINENFSIFIDPYSDFTNGFSFGITPFGVQREATIDEGANTNSDWDNKWFSNVKTYDDRWVAEIAIPFKSIRYSEENMIWNIQFTRNHLKRNEQSSWIAVPQQYNANALTFSGQVKWPENPPPAGTNISFIPYTLGNYDRNFEDPELDNGFGANAGFDAKIGLSPSLNLDLTVNPDFSQVEVDRQVINLSRFEVQFPERRQFFLENADLFSKFGFPQSRAFFSRRIGITTDTLGRSEQVPILGGARMSGKINEKLRIGVLNMLTDKRDDLQLPYQNYSVIALQQNILKRSNVAFVFANKENLGIEKGRDISEYNPQVARREIQGNDTVTSYKLYNRVLGAEFNLFTEDTRWAGDFYYQRSFDNWNQNGTYNHGAFLRYQRRNYSVRWVHTAIGDGFNAEMGFVPRVGYNQGSLSPSYIFYPENDKIINHSLSFDISYTSNADFSRITDRSFNLSHNFNFTNTSSASINLTRNYEYMFFDFSPIAPFSESLLEQGTDYEWNVVQANYTSDRRSVLNYDISTSYGGFYNGNRFNVNGNIGYRFQPYGSFAIRYDYNSIQLAEGFGSADFYLLGPRLDLTMTDAIFFTGFAQYNNRFDNVNYNLRFQWRFAPASDIFLVYTENFAPNGPVDFIPGDNTKNRALVLKLTYWLNL</sequence>
<dbReference type="Pfam" id="PF06452">
    <property type="entry name" value="CBM9_1"/>
    <property type="match status" value="1"/>
</dbReference>
<dbReference type="CDD" id="cd09618">
    <property type="entry name" value="CBM9_like_2"/>
    <property type="match status" value="1"/>
</dbReference>
<evidence type="ECO:0000259" key="2">
    <source>
        <dbReference type="Pfam" id="PF19313"/>
    </source>
</evidence>
<evidence type="ECO:0000259" key="1">
    <source>
        <dbReference type="Pfam" id="PF06452"/>
    </source>
</evidence>
<dbReference type="SUPFAM" id="SSF49344">
    <property type="entry name" value="CBD9-like"/>
    <property type="match status" value="1"/>
</dbReference>
<keyword evidence="4" id="KW-1185">Reference proteome</keyword>
<dbReference type="STRING" id="1028.SAMN05661096_02607"/>
<accession>A0A1X7KE09</accession>
<dbReference type="GO" id="GO:0030246">
    <property type="term" value="F:carbohydrate binding"/>
    <property type="evidence" value="ECO:0007669"/>
    <property type="project" value="InterPro"/>
</dbReference>
<evidence type="ECO:0000313" key="3">
    <source>
        <dbReference type="EMBL" id="SMG39099.1"/>
    </source>
</evidence>
<dbReference type="OrthoDB" id="9786766at2"/>
<proteinExistence type="predicted"/>
<dbReference type="InterPro" id="IPR010502">
    <property type="entry name" value="Carb-bd_dom_fam9"/>
</dbReference>
<evidence type="ECO:0000313" key="4">
    <source>
        <dbReference type="Proteomes" id="UP000193804"/>
    </source>
</evidence>
<dbReference type="InterPro" id="IPR045670">
    <property type="entry name" value="DUF5916"/>
</dbReference>
<gene>
    <name evidence="3" type="ORF">SAMN05661096_02607</name>
</gene>
<dbReference type="EMBL" id="FXAW01000005">
    <property type="protein sequence ID" value="SMG39099.1"/>
    <property type="molecule type" value="Genomic_DNA"/>
</dbReference>
<feature type="domain" description="Carbohydrate-binding" evidence="1">
    <location>
        <begin position="43"/>
        <end position="210"/>
    </location>
</feature>
<reference evidence="4" key="1">
    <citation type="submission" date="2017-04" db="EMBL/GenBank/DDBJ databases">
        <authorList>
            <person name="Varghese N."/>
            <person name="Submissions S."/>
        </authorList>
    </citation>
    <scope>NUCLEOTIDE SEQUENCE [LARGE SCALE GENOMIC DNA]</scope>
    <source>
        <strain evidence="4">DSM 4125</strain>
    </source>
</reference>
<dbReference type="AlphaFoldDB" id="A0A1X7KE09"/>
<dbReference type="Pfam" id="PF19313">
    <property type="entry name" value="DUF5916"/>
    <property type="match status" value="1"/>
</dbReference>
<dbReference type="Gene3D" id="2.60.40.1190">
    <property type="match status" value="1"/>
</dbReference>
<dbReference type="GO" id="GO:0004553">
    <property type="term" value="F:hydrolase activity, hydrolyzing O-glycosyl compounds"/>
    <property type="evidence" value="ECO:0007669"/>
    <property type="project" value="InterPro"/>
</dbReference>
<feature type="domain" description="DUF5916" evidence="2">
    <location>
        <begin position="238"/>
        <end position="673"/>
    </location>
</feature>
<protein>
    <submittedName>
        <fullName evidence="3">Carbohydrate family 9 binding domain-like</fullName>
    </submittedName>
</protein>